<proteinExistence type="predicted"/>
<name>A0A8H4TMB8_9HYPO</name>
<evidence type="ECO:0000256" key="1">
    <source>
        <dbReference type="SAM" id="MobiDB-lite"/>
    </source>
</evidence>
<dbReference type="Proteomes" id="UP000622797">
    <property type="component" value="Unassembled WGS sequence"/>
</dbReference>
<protein>
    <submittedName>
        <fullName evidence="2">Uncharacterized protein</fullName>
    </submittedName>
</protein>
<sequence>MNCQIHNSREHLKLPRACLPATHDITLLANITRDRLLVLCDIPVHADKHEVGDFVAQQGFHDAVLYWPRRSVGEAFTHPHDGKCMIECISKDQAGDVMSKLSGILFQGSVLSTETTRYIDDTPQESVSQVSAPMASQPALPVEDPPAALASKNPSPTPSVMPTSSANATATESGLAASPSLSHRAAKADPVKILESLRKGETPDAYVVTKDWGPEDVKYAAIQVMKLEDEEAKSRGDMTFVPRVVMGKDGLERVRSYDIRWNMDDPSSKMKVYIHVTKFENGVRKIKSIIPDQLPMYEEDGWEEWFDNSKTMSDEEFAEYERKGAEELAFYYLINEH</sequence>
<feature type="region of interest" description="Disordered" evidence="1">
    <location>
        <begin position="122"/>
        <end position="183"/>
    </location>
</feature>
<keyword evidence="3" id="KW-1185">Reference proteome</keyword>
<gene>
    <name evidence="2" type="ORF">FSARC_10445</name>
</gene>
<comment type="caution">
    <text evidence="2">The sequence shown here is derived from an EMBL/GenBank/DDBJ whole genome shotgun (WGS) entry which is preliminary data.</text>
</comment>
<dbReference type="OrthoDB" id="4743586at2759"/>
<evidence type="ECO:0000313" key="2">
    <source>
        <dbReference type="EMBL" id="KAF4960546.1"/>
    </source>
</evidence>
<evidence type="ECO:0000313" key="3">
    <source>
        <dbReference type="Proteomes" id="UP000622797"/>
    </source>
</evidence>
<dbReference type="AlphaFoldDB" id="A0A8H4TMB8"/>
<dbReference type="EMBL" id="JABEXW010000633">
    <property type="protein sequence ID" value="KAF4960546.1"/>
    <property type="molecule type" value="Genomic_DNA"/>
</dbReference>
<reference evidence="2" key="2">
    <citation type="submission" date="2020-05" db="EMBL/GenBank/DDBJ databases">
        <authorList>
            <person name="Kim H.-S."/>
            <person name="Proctor R.H."/>
            <person name="Brown D.W."/>
        </authorList>
    </citation>
    <scope>NUCLEOTIDE SEQUENCE</scope>
    <source>
        <strain evidence="2">NRRL 20472</strain>
    </source>
</reference>
<organism evidence="2 3">
    <name type="scientific">Fusarium sarcochroum</name>
    <dbReference type="NCBI Taxonomy" id="1208366"/>
    <lineage>
        <taxon>Eukaryota</taxon>
        <taxon>Fungi</taxon>
        <taxon>Dikarya</taxon>
        <taxon>Ascomycota</taxon>
        <taxon>Pezizomycotina</taxon>
        <taxon>Sordariomycetes</taxon>
        <taxon>Hypocreomycetidae</taxon>
        <taxon>Hypocreales</taxon>
        <taxon>Nectriaceae</taxon>
        <taxon>Fusarium</taxon>
        <taxon>Fusarium lateritium species complex</taxon>
    </lineage>
</organism>
<accession>A0A8H4TMB8</accession>
<reference evidence="2" key="1">
    <citation type="journal article" date="2020" name="BMC Genomics">
        <title>Correction to: Identification and distribution of gene clusters required for synthesis of sphingolipid metabolism inhibitors in diverse species of the filamentous fungus Fusarium.</title>
        <authorList>
            <person name="Kim H.S."/>
            <person name="Lohmar J.M."/>
            <person name="Busman M."/>
            <person name="Brown D.W."/>
            <person name="Naumann T.A."/>
            <person name="Divon H.H."/>
            <person name="Lysoe E."/>
            <person name="Uhlig S."/>
            <person name="Proctor R.H."/>
        </authorList>
    </citation>
    <scope>NUCLEOTIDE SEQUENCE</scope>
    <source>
        <strain evidence="2">NRRL 20472</strain>
    </source>
</reference>